<feature type="region of interest" description="Disordered" evidence="9">
    <location>
        <begin position="745"/>
        <end position="771"/>
    </location>
</feature>
<dbReference type="GO" id="GO:0003697">
    <property type="term" value="F:single-stranded DNA binding"/>
    <property type="evidence" value="ECO:0007669"/>
    <property type="project" value="InterPro"/>
</dbReference>
<dbReference type="InterPro" id="IPR015408">
    <property type="entry name" value="Znf_Mcm10/DnaG"/>
</dbReference>
<evidence type="ECO:0000256" key="7">
    <source>
        <dbReference type="ARBA" id="ARBA00022833"/>
    </source>
</evidence>
<feature type="domain" description="Replication factor Mcm10 C-terminal" evidence="10">
    <location>
        <begin position="691"/>
        <end position="1023"/>
    </location>
</feature>
<proteinExistence type="inferred from homology"/>
<evidence type="ECO:0000256" key="8">
    <source>
        <dbReference type="ARBA" id="ARBA00023242"/>
    </source>
</evidence>
<dbReference type="GO" id="GO:0003688">
    <property type="term" value="F:DNA replication origin binding"/>
    <property type="evidence" value="ECO:0007669"/>
    <property type="project" value="TreeGrafter"/>
</dbReference>
<feature type="region of interest" description="Disordered" evidence="9">
    <location>
        <begin position="306"/>
        <end position="328"/>
    </location>
</feature>
<organism evidence="11 12">
    <name type="scientific">Elysia crispata</name>
    <name type="common">lettuce slug</name>
    <dbReference type="NCBI Taxonomy" id="231223"/>
    <lineage>
        <taxon>Eukaryota</taxon>
        <taxon>Metazoa</taxon>
        <taxon>Spiralia</taxon>
        <taxon>Lophotrochozoa</taxon>
        <taxon>Mollusca</taxon>
        <taxon>Gastropoda</taxon>
        <taxon>Heterobranchia</taxon>
        <taxon>Euthyneura</taxon>
        <taxon>Panpulmonata</taxon>
        <taxon>Sacoglossa</taxon>
        <taxon>Placobranchoidea</taxon>
        <taxon>Plakobranchidae</taxon>
        <taxon>Elysia</taxon>
    </lineage>
</organism>
<keyword evidence="6" id="KW-0863">Zinc-finger</keyword>
<keyword evidence="7" id="KW-0862">Zinc</keyword>
<feature type="region of interest" description="Disordered" evidence="9">
    <location>
        <begin position="52"/>
        <end position="77"/>
    </location>
</feature>
<comment type="caution">
    <text evidence="11">The sequence shown here is derived from an EMBL/GenBank/DDBJ whole genome shotgun (WGS) entry which is preliminary data.</text>
</comment>
<dbReference type="Pfam" id="PF09332">
    <property type="entry name" value="Mcm10"/>
    <property type="match status" value="1"/>
</dbReference>
<evidence type="ECO:0000256" key="6">
    <source>
        <dbReference type="ARBA" id="ARBA00022771"/>
    </source>
</evidence>
<dbReference type="EMBL" id="JAWDGP010007748">
    <property type="protein sequence ID" value="KAK3706254.1"/>
    <property type="molecule type" value="Genomic_DNA"/>
</dbReference>
<keyword evidence="12" id="KW-1185">Reference proteome</keyword>
<evidence type="ECO:0000256" key="9">
    <source>
        <dbReference type="SAM" id="MobiDB-lite"/>
    </source>
</evidence>
<keyword evidence="4" id="KW-0235">DNA replication</keyword>
<feature type="region of interest" description="Disordered" evidence="9">
    <location>
        <begin position="814"/>
        <end position="871"/>
    </location>
</feature>
<evidence type="ECO:0000256" key="3">
    <source>
        <dbReference type="ARBA" id="ARBA00017770"/>
    </source>
</evidence>
<dbReference type="AlphaFoldDB" id="A0AAE1CKW2"/>
<dbReference type="PANTHER" id="PTHR13454">
    <property type="entry name" value="PROTEIN MCM10 HOMOLOG"/>
    <property type="match status" value="1"/>
</dbReference>
<dbReference type="GO" id="GO:0008270">
    <property type="term" value="F:zinc ion binding"/>
    <property type="evidence" value="ECO:0007669"/>
    <property type="project" value="UniProtKB-KW"/>
</dbReference>
<feature type="compositionally biased region" description="Basic and acidic residues" evidence="9">
    <location>
        <begin position="819"/>
        <end position="837"/>
    </location>
</feature>
<feature type="compositionally biased region" description="Polar residues" evidence="9">
    <location>
        <begin position="188"/>
        <end position="197"/>
    </location>
</feature>
<feature type="compositionally biased region" description="Acidic residues" evidence="9">
    <location>
        <begin position="52"/>
        <end position="62"/>
    </location>
</feature>
<dbReference type="InterPro" id="IPR040184">
    <property type="entry name" value="Mcm10"/>
</dbReference>
<keyword evidence="8" id="KW-0539">Nucleus</keyword>
<sequence>MESQAPLFLCRGAPSTNSCTNNLHFLLSPIMDNEETNEEECLDLEELEALLDKDDSEDDYEDQGLLTATSKSTEVQEAKSLEEFFDAASESDDEEIASQISLNSGSKDLVKKEIIRNSTCKIDDPDELASRSKMKSQELPSDDNRNQSISDQTKKQKSADPATKALQEEMAQMQKRMEALQKLLENRTSVENPQENQDNFRGKDLSSKLSEQKVNDKNKSMKSNTTSRKIFQEQIGKQTLVKKTEDGGTPVQSHLKLIDETGDSPFFDVSSAKSVPREHKVIRKEEGSVLQETVKDCQKKDMKKELFGDSDSDWDELDGEDKQSLSEAGQELKRIMKSKERARLAHKPKFSMPDLGLGATKSWARFYSEEESDAGKRKQPQKLVKNMLQCKTSSNDQSKPATLDVAEEPSVTEAYSKIRIVNPLVSHSLMKMRMEGRKMISIPRIHIKMKTQEVQGDWVTIGVIVGKTNPKTSSAGNPYSIWKLNDLEDLENSVSFFLFGEKHKQLWKTDMGTVIGVLNPGMMDAMEKNSSEPAFTVQNVSQVMVMGHSKDLAWCTALTKGGNKCCKFINRRQGNFCAYHVQAAYRKQSAQRLELHGSITGVRPKSFEKKIFSKDCAYMYAGQTFVPNSRADSGKTKKGVTLSKLQNSMTEGRYQKVNTLSISEIKPQLTGLAGAEGRIKEDSNDTFLDMISVPSAGSMNFVAHLKNQNNKTPTGRVGGSKSGVTSLAQSVSAKDLMKMHKQDMEKKRLARNRQLSAPVTPDPLQLQPRLGKGLGQSSEILLDVGGRAAGKADFAKLKAIAAVKQIGGIEKQDPNAIKKSSEKVKEKVKRRVEEDHGSSSSSSPVPCKSKTERKHDSSSSKPPKKKSKLLGDVDLNSEEVKAILKAKSKHKGVLAEAESEREEAFFTELEKKEMLEEKMQSVTSIEITVVTCKLCMYTAQSAKDSCKKEGHLLKRSKAKKRFFRCKKCKQRTYVIDAKFPTQPCSKCGEMSYEKTSMCPIRSGPKLDSEVLIHRGDEVKNLNSLDQKVYLNTVIDD</sequence>
<dbReference type="FunFam" id="2.40.50.140:FF:000174">
    <property type="entry name" value="DNA replication licensing factor mcm10"/>
    <property type="match status" value="1"/>
</dbReference>
<feature type="region of interest" description="Disordered" evidence="9">
    <location>
        <begin position="123"/>
        <end position="163"/>
    </location>
</feature>
<comment type="subcellular location">
    <subcellularLocation>
        <location evidence="1">Nucleus</location>
    </subcellularLocation>
</comment>
<evidence type="ECO:0000256" key="5">
    <source>
        <dbReference type="ARBA" id="ARBA00022723"/>
    </source>
</evidence>
<dbReference type="SMART" id="SM01280">
    <property type="entry name" value="Mcm10"/>
    <property type="match status" value="1"/>
</dbReference>
<dbReference type="Gene3D" id="2.40.50.140">
    <property type="entry name" value="Nucleic acid-binding proteins"/>
    <property type="match status" value="1"/>
</dbReference>
<dbReference type="Pfam" id="PF24863">
    <property type="entry name" value="zf-CCCH_Mcm10"/>
    <property type="match status" value="1"/>
</dbReference>
<name>A0AAE1CKW2_9GAST</name>
<comment type="similarity">
    <text evidence="2">Belongs to the MCM10 family.</text>
</comment>
<dbReference type="InterPro" id="IPR055065">
    <property type="entry name" value="OB_MCM10"/>
</dbReference>
<keyword evidence="5" id="KW-0479">Metal-binding</keyword>
<evidence type="ECO:0000313" key="12">
    <source>
        <dbReference type="Proteomes" id="UP001283361"/>
    </source>
</evidence>
<evidence type="ECO:0000256" key="1">
    <source>
        <dbReference type="ARBA" id="ARBA00004123"/>
    </source>
</evidence>
<evidence type="ECO:0000259" key="10">
    <source>
        <dbReference type="SMART" id="SM01280"/>
    </source>
</evidence>
<dbReference type="Proteomes" id="UP001283361">
    <property type="component" value="Unassembled WGS sequence"/>
</dbReference>
<dbReference type="GO" id="GO:0043596">
    <property type="term" value="C:nuclear replication fork"/>
    <property type="evidence" value="ECO:0007669"/>
    <property type="project" value="TreeGrafter"/>
</dbReference>
<dbReference type="GO" id="GO:0006270">
    <property type="term" value="P:DNA replication initiation"/>
    <property type="evidence" value="ECO:0007669"/>
    <property type="project" value="InterPro"/>
</dbReference>
<feature type="compositionally biased region" description="Acidic residues" evidence="9">
    <location>
        <begin position="308"/>
        <end position="319"/>
    </location>
</feature>
<dbReference type="InterPro" id="IPR056791">
    <property type="entry name" value="Znf_Mcm10_C"/>
</dbReference>
<evidence type="ECO:0000313" key="11">
    <source>
        <dbReference type="EMBL" id="KAK3706254.1"/>
    </source>
</evidence>
<evidence type="ECO:0000256" key="4">
    <source>
        <dbReference type="ARBA" id="ARBA00022705"/>
    </source>
</evidence>
<protein>
    <recommendedName>
        <fullName evidence="3">Protein MCM10 homolog</fullName>
    </recommendedName>
</protein>
<feature type="region of interest" description="Disordered" evidence="9">
    <location>
        <begin position="188"/>
        <end position="226"/>
    </location>
</feature>
<reference evidence="11" key="1">
    <citation type="journal article" date="2023" name="G3 (Bethesda)">
        <title>A reference genome for the long-term kleptoplast-retaining sea slug Elysia crispata morphotype clarki.</title>
        <authorList>
            <person name="Eastman K.E."/>
            <person name="Pendleton A.L."/>
            <person name="Shaikh M.A."/>
            <person name="Suttiyut T."/>
            <person name="Ogas R."/>
            <person name="Tomko P."/>
            <person name="Gavelis G."/>
            <person name="Widhalm J.R."/>
            <person name="Wisecaver J.H."/>
        </authorList>
    </citation>
    <scope>NUCLEOTIDE SEQUENCE</scope>
    <source>
        <strain evidence="11">ECLA1</strain>
    </source>
</reference>
<feature type="compositionally biased region" description="Basic and acidic residues" evidence="9">
    <location>
        <begin position="198"/>
        <end position="219"/>
    </location>
</feature>
<feature type="compositionally biased region" description="Basic and acidic residues" evidence="9">
    <location>
        <begin position="849"/>
        <end position="858"/>
    </location>
</feature>
<accession>A0AAE1CKW2</accession>
<dbReference type="Pfam" id="PF09329">
    <property type="entry name" value="zf-primase"/>
    <property type="match status" value="1"/>
</dbReference>
<evidence type="ECO:0000256" key="2">
    <source>
        <dbReference type="ARBA" id="ARBA00009679"/>
    </source>
</evidence>
<dbReference type="Pfam" id="PF22379">
    <property type="entry name" value="OB_MCM10"/>
    <property type="match status" value="1"/>
</dbReference>
<dbReference type="InterPro" id="IPR015411">
    <property type="entry name" value="Rep_factor_Mcm10_C"/>
</dbReference>
<dbReference type="InterPro" id="IPR012340">
    <property type="entry name" value="NA-bd_OB-fold"/>
</dbReference>
<gene>
    <name evidence="11" type="ORF">RRG08_056471</name>
</gene>
<dbReference type="PANTHER" id="PTHR13454:SF11">
    <property type="entry name" value="PROTEIN MCM10 HOMOLOG"/>
    <property type="match status" value="1"/>
</dbReference>